<evidence type="ECO:0000256" key="5">
    <source>
        <dbReference type="ARBA" id="ARBA00022692"/>
    </source>
</evidence>
<keyword evidence="8 11" id="KW-0406">Ion transport</keyword>
<feature type="transmembrane region" description="Helical" evidence="11">
    <location>
        <begin position="264"/>
        <end position="285"/>
    </location>
</feature>
<gene>
    <name evidence="11" type="primary">atpB</name>
    <name evidence="13" type="ORF">ADM99_08640</name>
</gene>
<keyword evidence="7 11" id="KW-1133">Transmembrane helix</keyword>
<evidence type="ECO:0000256" key="8">
    <source>
        <dbReference type="ARBA" id="ARBA00023065"/>
    </source>
</evidence>
<keyword evidence="5 11" id="KW-0812">Transmembrane</keyword>
<dbReference type="NCBIfam" id="TIGR01131">
    <property type="entry name" value="ATP_synt_6_or_A"/>
    <property type="match status" value="1"/>
</dbReference>
<dbReference type="CDD" id="cd00310">
    <property type="entry name" value="ATP-synt_Fo_a_6"/>
    <property type="match status" value="1"/>
</dbReference>
<dbReference type="GO" id="GO:0042777">
    <property type="term" value="P:proton motive force-driven plasma membrane ATP synthesis"/>
    <property type="evidence" value="ECO:0007669"/>
    <property type="project" value="TreeGrafter"/>
</dbReference>
<comment type="caution">
    <text evidence="13">The sequence shown here is derived from an EMBL/GenBank/DDBJ whole genome shotgun (WGS) entry which is preliminary data.</text>
</comment>
<comment type="similarity">
    <text evidence="2 11 12">Belongs to the ATPase A chain family.</text>
</comment>
<feature type="transmembrane region" description="Helical" evidence="11">
    <location>
        <begin position="196"/>
        <end position="213"/>
    </location>
</feature>
<dbReference type="InterPro" id="IPR045082">
    <property type="entry name" value="ATP_syn_F0_a_bact/chloroplast"/>
</dbReference>
<dbReference type="OrthoDB" id="9789241at2"/>
<evidence type="ECO:0000256" key="9">
    <source>
        <dbReference type="ARBA" id="ARBA00023136"/>
    </source>
</evidence>
<dbReference type="Pfam" id="PF00119">
    <property type="entry name" value="ATP-synt_A"/>
    <property type="match status" value="1"/>
</dbReference>
<evidence type="ECO:0000256" key="7">
    <source>
        <dbReference type="ARBA" id="ARBA00022989"/>
    </source>
</evidence>
<protein>
    <recommendedName>
        <fullName evidence="11 12">ATP synthase subunit a</fullName>
    </recommendedName>
    <alternativeName>
        <fullName evidence="11">ATP synthase F0 sector subunit a</fullName>
    </alternativeName>
    <alternativeName>
        <fullName evidence="11">F-ATPase subunit 6</fullName>
    </alternativeName>
</protein>
<accession>A0A0P6WNE7</accession>
<comment type="subcellular location">
    <subcellularLocation>
        <location evidence="11 12">Cell membrane</location>
        <topology evidence="11 12">Multi-pass membrane protein</topology>
    </subcellularLocation>
    <subcellularLocation>
        <location evidence="1">Membrane</location>
        <topology evidence="1">Multi-pass membrane protein</topology>
    </subcellularLocation>
</comment>
<feature type="transmembrane region" description="Helical" evidence="11">
    <location>
        <begin position="12"/>
        <end position="30"/>
    </location>
</feature>
<keyword evidence="11" id="KW-1003">Cell membrane</keyword>
<organism evidence="13 14">
    <name type="scientific">Leptolinea tardivitalis</name>
    <dbReference type="NCBI Taxonomy" id="229920"/>
    <lineage>
        <taxon>Bacteria</taxon>
        <taxon>Bacillati</taxon>
        <taxon>Chloroflexota</taxon>
        <taxon>Anaerolineae</taxon>
        <taxon>Anaerolineales</taxon>
        <taxon>Anaerolineaceae</taxon>
        <taxon>Leptolinea</taxon>
    </lineage>
</organism>
<dbReference type="Proteomes" id="UP000050430">
    <property type="component" value="Unassembled WGS sequence"/>
</dbReference>
<keyword evidence="3 11" id="KW-0813">Transport</keyword>
<reference evidence="13 14" key="1">
    <citation type="submission" date="2015-07" db="EMBL/GenBank/DDBJ databases">
        <title>Genome sequence of Leptolinea tardivitalis DSM 16556.</title>
        <authorList>
            <person name="Hemp J."/>
            <person name="Ward L.M."/>
            <person name="Pace L.A."/>
            <person name="Fischer W.W."/>
        </authorList>
    </citation>
    <scope>NUCLEOTIDE SEQUENCE [LARGE SCALE GENOMIC DNA]</scope>
    <source>
        <strain evidence="13 14">YMTK-2</strain>
    </source>
</reference>
<feature type="transmembrane region" description="Helical" evidence="11">
    <location>
        <begin position="233"/>
        <end position="252"/>
    </location>
</feature>
<dbReference type="EMBL" id="LGCK01000010">
    <property type="protein sequence ID" value="KPL71551.1"/>
    <property type="molecule type" value="Genomic_DNA"/>
</dbReference>
<proteinExistence type="inferred from homology"/>
<comment type="function">
    <text evidence="11 12">Key component of the proton channel; it plays a direct role in the translocation of protons across the membrane.</text>
</comment>
<keyword evidence="10 11" id="KW-0066">ATP synthesis</keyword>
<dbReference type="InterPro" id="IPR035908">
    <property type="entry name" value="F0_ATP_A_sf"/>
</dbReference>
<sequence>MEAKSKWRWGVNRWILLACIILGIFGAKYFPPIQPHIQVAPENLTSQPLFTLPVIGSFYLTNTMLAVFIAYILVLLLGFKIKKDLEKGDLIPKGITGAIEMLVEALYNMTESTAGKWAGTIFPYFMTIFLVVLTANWMELIPGVDSIGRLEESAHGYPLLPLIPGAVAAIVKGTGDAVKEGGYMVTPYLRAAATDLNFTAALALISVTMTQVIGLRAQGIGYFSKFFNTRTLWTKPFFGAMDLLVSLLELISEFSKILSFAFRLFGNVFAGSVLLFLVGAMVPVFAQSFIVLFEVFIGLIQAVVFGMLTMIFMAMATKGHGEHEEEHAA</sequence>
<keyword evidence="14" id="KW-1185">Reference proteome</keyword>
<dbReference type="AlphaFoldDB" id="A0A0P6WNE7"/>
<evidence type="ECO:0000256" key="4">
    <source>
        <dbReference type="ARBA" id="ARBA00022547"/>
    </source>
</evidence>
<evidence type="ECO:0000313" key="13">
    <source>
        <dbReference type="EMBL" id="KPL71551.1"/>
    </source>
</evidence>
<evidence type="ECO:0000256" key="6">
    <source>
        <dbReference type="ARBA" id="ARBA00022781"/>
    </source>
</evidence>
<name>A0A0P6WNE7_9CHLR</name>
<feature type="transmembrane region" description="Helical" evidence="11">
    <location>
        <begin position="157"/>
        <end position="175"/>
    </location>
</feature>
<dbReference type="InterPro" id="IPR000568">
    <property type="entry name" value="ATP_synth_F0_asu"/>
</dbReference>
<dbReference type="GO" id="GO:0045259">
    <property type="term" value="C:proton-transporting ATP synthase complex"/>
    <property type="evidence" value="ECO:0007669"/>
    <property type="project" value="UniProtKB-KW"/>
</dbReference>
<keyword evidence="4 11" id="KW-0138">CF(0)</keyword>
<dbReference type="InterPro" id="IPR023011">
    <property type="entry name" value="ATP_synth_F0_asu_AS"/>
</dbReference>
<dbReference type="GO" id="GO:0046933">
    <property type="term" value="F:proton-transporting ATP synthase activity, rotational mechanism"/>
    <property type="evidence" value="ECO:0007669"/>
    <property type="project" value="UniProtKB-UniRule"/>
</dbReference>
<feature type="transmembrane region" description="Helical" evidence="11">
    <location>
        <begin position="117"/>
        <end position="137"/>
    </location>
</feature>
<dbReference type="Gene3D" id="1.20.120.220">
    <property type="entry name" value="ATP synthase, F0 complex, subunit A"/>
    <property type="match status" value="1"/>
</dbReference>
<keyword evidence="9 11" id="KW-0472">Membrane</keyword>
<evidence type="ECO:0000256" key="10">
    <source>
        <dbReference type="ARBA" id="ARBA00023310"/>
    </source>
</evidence>
<dbReference type="RefSeq" id="WP_062420121.1">
    <property type="nucleotide sequence ID" value="NZ_BBYA01000001.1"/>
</dbReference>
<evidence type="ECO:0000313" key="14">
    <source>
        <dbReference type="Proteomes" id="UP000050430"/>
    </source>
</evidence>
<evidence type="ECO:0000256" key="12">
    <source>
        <dbReference type="RuleBase" id="RU000483"/>
    </source>
</evidence>
<evidence type="ECO:0000256" key="2">
    <source>
        <dbReference type="ARBA" id="ARBA00006810"/>
    </source>
</evidence>
<dbReference type="PANTHER" id="PTHR42823:SF3">
    <property type="entry name" value="ATP SYNTHASE SUBUNIT A, CHLOROPLASTIC"/>
    <property type="match status" value="1"/>
</dbReference>
<feature type="transmembrane region" description="Helical" evidence="11">
    <location>
        <begin position="291"/>
        <end position="314"/>
    </location>
</feature>
<dbReference type="HAMAP" id="MF_01393">
    <property type="entry name" value="ATP_synth_a_bact"/>
    <property type="match status" value="1"/>
</dbReference>
<evidence type="ECO:0000256" key="3">
    <source>
        <dbReference type="ARBA" id="ARBA00022448"/>
    </source>
</evidence>
<evidence type="ECO:0000256" key="1">
    <source>
        <dbReference type="ARBA" id="ARBA00004141"/>
    </source>
</evidence>
<feature type="transmembrane region" description="Helical" evidence="11">
    <location>
        <begin position="50"/>
        <end position="77"/>
    </location>
</feature>
<evidence type="ECO:0000256" key="11">
    <source>
        <dbReference type="HAMAP-Rule" id="MF_01393"/>
    </source>
</evidence>
<keyword evidence="6 11" id="KW-0375">Hydrogen ion transport</keyword>
<dbReference type="PROSITE" id="PS00449">
    <property type="entry name" value="ATPASE_A"/>
    <property type="match status" value="1"/>
</dbReference>
<dbReference type="STRING" id="229920.ADM99_08640"/>
<dbReference type="PANTHER" id="PTHR42823">
    <property type="entry name" value="ATP SYNTHASE SUBUNIT A, CHLOROPLASTIC"/>
    <property type="match status" value="1"/>
</dbReference>
<dbReference type="GO" id="GO:0005886">
    <property type="term" value="C:plasma membrane"/>
    <property type="evidence" value="ECO:0007669"/>
    <property type="project" value="UniProtKB-SubCell"/>
</dbReference>
<dbReference type="SUPFAM" id="SSF81336">
    <property type="entry name" value="F1F0 ATP synthase subunit A"/>
    <property type="match status" value="1"/>
</dbReference>